<organism evidence="8 9">
    <name type="scientific">Leptotrombidium deliense</name>
    <dbReference type="NCBI Taxonomy" id="299467"/>
    <lineage>
        <taxon>Eukaryota</taxon>
        <taxon>Metazoa</taxon>
        <taxon>Ecdysozoa</taxon>
        <taxon>Arthropoda</taxon>
        <taxon>Chelicerata</taxon>
        <taxon>Arachnida</taxon>
        <taxon>Acari</taxon>
        <taxon>Acariformes</taxon>
        <taxon>Trombidiformes</taxon>
        <taxon>Prostigmata</taxon>
        <taxon>Anystina</taxon>
        <taxon>Parasitengona</taxon>
        <taxon>Trombiculoidea</taxon>
        <taxon>Trombiculidae</taxon>
        <taxon>Leptotrombidium</taxon>
    </lineage>
</organism>
<keyword evidence="4" id="KW-0720">Serine protease</keyword>
<evidence type="ECO:0000256" key="6">
    <source>
        <dbReference type="SAM" id="SignalP"/>
    </source>
</evidence>
<dbReference type="PROSITE" id="PS50240">
    <property type="entry name" value="TRYPSIN_DOM"/>
    <property type="match status" value="1"/>
</dbReference>
<dbReference type="PANTHER" id="PTHR24276">
    <property type="entry name" value="POLYSERASE-RELATED"/>
    <property type="match status" value="1"/>
</dbReference>
<name>A0A443SBD3_9ACAR</name>
<gene>
    <name evidence="8" type="ORF">B4U80_13163</name>
</gene>
<keyword evidence="2" id="KW-0645">Protease</keyword>
<feature type="signal peptide" evidence="6">
    <location>
        <begin position="1"/>
        <end position="26"/>
    </location>
</feature>
<dbReference type="PRINTS" id="PR00722">
    <property type="entry name" value="CHYMOTRYPSIN"/>
</dbReference>
<dbReference type="InterPro" id="IPR043504">
    <property type="entry name" value="Peptidase_S1_PA_chymotrypsin"/>
</dbReference>
<evidence type="ECO:0000256" key="5">
    <source>
        <dbReference type="ARBA" id="ARBA00023157"/>
    </source>
</evidence>
<dbReference type="PROSITE" id="PS00134">
    <property type="entry name" value="TRYPSIN_HIS"/>
    <property type="match status" value="1"/>
</dbReference>
<proteinExistence type="inferred from homology"/>
<dbReference type="OrthoDB" id="10059102at2759"/>
<dbReference type="Pfam" id="PF00089">
    <property type="entry name" value="Trypsin"/>
    <property type="match status" value="1"/>
</dbReference>
<dbReference type="PANTHER" id="PTHR24276:SF98">
    <property type="entry name" value="FI18310P1-RELATED"/>
    <property type="match status" value="1"/>
</dbReference>
<evidence type="ECO:0000313" key="9">
    <source>
        <dbReference type="Proteomes" id="UP000288716"/>
    </source>
</evidence>
<dbReference type="FunFam" id="2.40.10.10:FF:000068">
    <property type="entry name" value="transmembrane protease serine 2"/>
    <property type="match status" value="1"/>
</dbReference>
<dbReference type="AlphaFoldDB" id="A0A443SBD3"/>
<keyword evidence="9" id="KW-1185">Reference proteome</keyword>
<keyword evidence="3" id="KW-0378">Hydrolase</keyword>
<dbReference type="EMBL" id="NCKV01004339">
    <property type="protein sequence ID" value="RWS24843.1"/>
    <property type="molecule type" value="Genomic_DNA"/>
</dbReference>
<dbReference type="InterPro" id="IPR018114">
    <property type="entry name" value="TRYPSIN_HIS"/>
</dbReference>
<comment type="caution">
    <text evidence="8">The sequence shown here is derived from an EMBL/GenBank/DDBJ whole genome shotgun (WGS) entry which is preliminary data.</text>
</comment>
<sequence length="256" mass="28583">MFTIIPWASYLVSLIFSQLLYHSILAVKCGQNIDTNSGFRIVGGKAAAQGQVPWQVSVKVGAGHVCGGSIIAPNCVLTAAHCLDKYDSHANNTYVDGTRKYYVVAGSLIKRNGYKVGQQIEIDKIIFHPKYNRKTLFADVLLLKLKSSFQYRSSPKNNPNATAIGPICLPDVNSKEWDYKGVAKVSGFGRMEHKGNQSQVLRFITEKVLDEKLCMKKYERSNFPYDPKTMLCYGSLREGIATCQVRIKLFQICNTI</sequence>
<dbReference type="Gene3D" id="2.40.10.10">
    <property type="entry name" value="Trypsin-like serine proteases"/>
    <property type="match status" value="1"/>
</dbReference>
<dbReference type="Proteomes" id="UP000288716">
    <property type="component" value="Unassembled WGS sequence"/>
</dbReference>
<dbReference type="VEuPathDB" id="VectorBase:LDEU007197"/>
<dbReference type="InterPro" id="IPR050430">
    <property type="entry name" value="Peptidase_S1"/>
</dbReference>
<keyword evidence="5" id="KW-1015">Disulfide bond</keyword>
<dbReference type="SMART" id="SM00020">
    <property type="entry name" value="Tryp_SPc"/>
    <property type="match status" value="1"/>
</dbReference>
<reference evidence="8 9" key="1">
    <citation type="journal article" date="2018" name="Gigascience">
        <title>Genomes of trombidid mites reveal novel predicted allergens and laterally-transferred genes associated with secondary metabolism.</title>
        <authorList>
            <person name="Dong X."/>
            <person name="Chaisiri K."/>
            <person name="Xia D."/>
            <person name="Armstrong S.D."/>
            <person name="Fang Y."/>
            <person name="Donnelly M.J."/>
            <person name="Kadowaki T."/>
            <person name="McGarry J.W."/>
            <person name="Darby A.C."/>
            <person name="Makepeace B.L."/>
        </authorList>
    </citation>
    <scope>NUCLEOTIDE SEQUENCE [LARGE SCALE GENOMIC DNA]</scope>
    <source>
        <strain evidence="8">UoL-UT</strain>
    </source>
</reference>
<dbReference type="InterPro" id="IPR001254">
    <property type="entry name" value="Trypsin_dom"/>
</dbReference>
<evidence type="ECO:0000256" key="1">
    <source>
        <dbReference type="ARBA" id="ARBA00007664"/>
    </source>
</evidence>
<comment type="similarity">
    <text evidence="1">Belongs to the peptidase S1 family.</text>
</comment>
<evidence type="ECO:0000313" key="8">
    <source>
        <dbReference type="EMBL" id="RWS24843.1"/>
    </source>
</evidence>
<evidence type="ECO:0000256" key="4">
    <source>
        <dbReference type="ARBA" id="ARBA00022825"/>
    </source>
</evidence>
<evidence type="ECO:0000256" key="3">
    <source>
        <dbReference type="ARBA" id="ARBA00022801"/>
    </source>
</evidence>
<dbReference type="GO" id="GO:0004252">
    <property type="term" value="F:serine-type endopeptidase activity"/>
    <property type="evidence" value="ECO:0007669"/>
    <property type="project" value="InterPro"/>
</dbReference>
<keyword evidence="6" id="KW-0732">Signal</keyword>
<dbReference type="CDD" id="cd00190">
    <property type="entry name" value="Tryp_SPc"/>
    <property type="match status" value="1"/>
</dbReference>
<accession>A0A443SBD3</accession>
<dbReference type="STRING" id="299467.A0A443SBD3"/>
<evidence type="ECO:0000256" key="2">
    <source>
        <dbReference type="ARBA" id="ARBA00022670"/>
    </source>
</evidence>
<feature type="domain" description="Peptidase S1" evidence="7">
    <location>
        <begin position="41"/>
        <end position="244"/>
    </location>
</feature>
<dbReference type="GO" id="GO:0006508">
    <property type="term" value="P:proteolysis"/>
    <property type="evidence" value="ECO:0007669"/>
    <property type="project" value="UniProtKB-KW"/>
</dbReference>
<dbReference type="SUPFAM" id="SSF50494">
    <property type="entry name" value="Trypsin-like serine proteases"/>
    <property type="match status" value="1"/>
</dbReference>
<feature type="chain" id="PRO_5019525923" description="Peptidase S1 domain-containing protein" evidence="6">
    <location>
        <begin position="27"/>
        <end position="256"/>
    </location>
</feature>
<dbReference type="InterPro" id="IPR009003">
    <property type="entry name" value="Peptidase_S1_PA"/>
</dbReference>
<evidence type="ECO:0000259" key="7">
    <source>
        <dbReference type="PROSITE" id="PS50240"/>
    </source>
</evidence>
<protein>
    <recommendedName>
        <fullName evidence="7">Peptidase S1 domain-containing protein</fullName>
    </recommendedName>
</protein>
<dbReference type="InterPro" id="IPR001314">
    <property type="entry name" value="Peptidase_S1A"/>
</dbReference>